<reference evidence="1" key="1">
    <citation type="submission" date="2020-04" db="EMBL/GenBank/DDBJ databases">
        <authorList>
            <person name="Alioto T."/>
            <person name="Alioto T."/>
            <person name="Gomez Garrido J."/>
        </authorList>
    </citation>
    <scope>NUCLEOTIDE SEQUENCE</scope>
    <source>
        <strain evidence="1">A484AB</strain>
    </source>
</reference>
<dbReference type="EMBL" id="CACRXK020005594">
    <property type="protein sequence ID" value="CAB4006763.1"/>
    <property type="molecule type" value="Genomic_DNA"/>
</dbReference>
<accession>A0A6S7HS64</accession>
<evidence type="ECO:0000313" key="2">
    <source>
        <dbReference type="Proteomes" id="UP001152795"/>
    </source>
</evidence>
<dbReference type="PANTHER" id="PTHR47018">
    <property type="entry name" value="CXC DOMAIN-CONTAINING PROTEIN-RELATED"/>
    <property type="match status" value="1"/>
</dbReference>
<dbReference type="PANTHER" id="PTHR47018:SF3">
    <property type="entry name" value="MYCBP-ASSOCIATED PROTEIN"/>
    <property type="match status" value="1"/>
</dbReference>
<dbReference type="OrthoDB" id="8300196at2759"/>
<gene>
    <name evidence="1" type="ORF">PACLA_8A026084</name>
</gene>
<protein>
    <submittedName>
        <fullName evidence="1">Uncharacterized protein</fullName>
    </submittedName>
</protein>
<organism evidence="1 2">
    <name type="scientific">Paramuricea clavata</name>
    <name type="common">Red gorgonian</name>
    <name type="synonym">Violescent sea-whip</name>
    <dbReference type="NCBI Taxonomy" id="317549"/>
    <lineage>
        <taxon>Eukaryota</taxon>
        <taxon>Metazoa</taxon>
        <taxon>Cnidaria</taxon>
        <taxon>Anthozoa</taxon>
        <taxon>Octocorallia</taxon>
        <taxon>Malacalcyonacea</taxon>
        <taxon>Plexauridae</taxon>
        <taxon>Paramuricea</taxon>
    </lineage>
</organism>
<proteinExistence type="predicted"/>
<dbReference type="Proteomes" id="UP001152795">
    <property type="component" value="Unassembled WGS sequence"/>
</dbReference>
<keyword evidence="2" id="KW-1185">Reference proteome</keyword>
<dbReference type="AlphaFoldDB" id="A0A6S7HS64"/>
<evidence type="ECO:0000313" key="1">
    <source>
        <dbReference type="EMBL" id="CAB4006763.1"/>
    </source>
</evidence>
<comment type="caution">
    <text evidence="1">The sequence shown here is derived from an EMBL/GenBank/DDBJ whole genome shotgun (WGS) entry which is preliminary data.</text>
</comment>
<name>A0A6S7HS64_PARCT</name>
<sequence length="266" mass="29746">MDPTSGTVIPENFVLNTFIHFTADNIDILDESLDRKYTFHATQMTAYQRSDNRNQDPLIAVEISAAETLKVPDILQDVAPVGIIEGKTKPVFQKPVTNDLFESDNNELEVQQKAEATHQAFFVHRQECAQNPGWTSFNQNYSTTNPPQTSIGHMPIILAPAHKFDTLSIVIRRCMFVTEHFGQAYTVITIDQALYCKLMELKWKIPEFNKNLIVPLGGLQISMNFLKVIGKHMSGSGSWIESGLLGKGAAELVFSGKAYSKAMPIR</sequence>